<keyword evidence="1" id="KW-0812">Transmembrane</keyword>
<evidence type="ECO:0000313" key="3">
    <source>
        <dbReference type="Proteomes" id="UP000704068"/>
    </source>
</evidence>
<dbReference type="AlphaFoldDB" id="A0A929WYD1"/>
<name>A0A929WYD1_9BACT</name>
<sequence length="84" mass="9922">MTDFEEYIPQSKPHKREKDRSQIARLISFCIVIISPLIINNVSFNKDRQDRLTLEVRRDNLLDKEIESHNSPLFKINLLDSVIN</sequence>
<protein>
    <submittedName>
        <fullName evidence="2">Uncharacterized protein</fullName>
    </submittedName>
</protein>
<gene>
    <name evidence="2" type="ORF">HXK21_09420</name>
</gene>
<feature type="transmembrane region" description="Helical" evidence="1">
    <location>
        <begin position="23"/>
        <end position="42"/>
    </location>
</feature>
<dbReference type="RefSeq" id="WP_303764782.1">
    <property type="nucleotide sequence ID" value="NZ_JABZGR010000058.1"/>
</dbReference>
<keyword evidence="1" id="KW-1133">Transmembrane helix</keyword>
<organism evidence="2 3">
    <name type="scientific">Alloprevotella tannerae</name>
    <dbReference type="NCBI Taxonomy" id="76122"/>
    <lineage>
        <taxon>Bacteria</taxon>
        <taxon>Pseudomonadati</taxon>
        <taxon>Bacteroidota</taxon>
        <taxon>Bacteroidia</taxon>
        <taxon>Bacteroidales</taxon>
        <taxon>Prevotellaceae</taxon>
        <taxon>Alloprevotella</taxon>
    </lineage>
</organism>
<keyword evidence="1" id="KW-0472">Membrane</keyword>
<proteinExistence type="predicted"/>
<dbReference type="Proteomes" id="UP000704068">
    <property type="component" value="Unassembled WGS sequence"/>
</dbReference>
<evidence type="ECO:0000256" key="1">
    <source>
        <dbReference type="SAM" id="Phobius"/>
    </source>
</evidence>
<reference evidence="2" key="1">
    <citation type="submission" date="2020-04" db="EMBL/GenBank/DDBJ databases">
        <title>Deep metagenomics examines the oral microbiome during advanced dental caries in children, revealing novel taxa and co-occurrences with host molecules.</title>
        <authorList>
            <person name="Baker J.L."/>
            <person name="Morton J.T."/>
            <person name="Dinis M."/>
            <person name="Alvarez R."/>
            <person name="Tran N.C."/>
            <person name="Knight R."/>
            <person name="Edlund A."/>
        </authorList>
    </citation>
    <scope>NUCLEOTIDE SEQUENCE</scope>
    <source>
        <strain evidence="2">JCVI_34_bin.1</strain>
    </source>
</reference>
<evidence type="ECO:0000313" key="2">
    <source>
        <dbReference type="EMBL" id="MBF0971230.1"/>
    </source>
</evidence>
<dbReference type="EMBL" id="JABZGR010000058">
    <property type="protein sequence ID" value="MBF0971230.1"/>
    <property type="molecule type" value="Genomic_DNA"/>
</dbReference>
<accession>A0A929WYD1</accession>
<comment type="caution">
    <text evidence="2">The sequence shown here is derived from an EMBL/GenBank/DDBJ whole genome shotgun (WGS) entry which is preliminary data.</text>
</comment>